<dbReference type="PANTHER" id="PTHR42852">
    <property type="entry name" value="THIOL:DISULFIDE INTERCHANGE PROTEIN DSBE"/>
    <property type="match status" value="1"/>
</dbReference>
<name>A0A429GVK5_9CREN</name>
<organism evidence="2 3">
    <name type="scientific">Candidatus Methanodesulfokora washburnensis</name>
    <dbReference type="NCBI Taxonomy" id="2478471"/>
    <lineage>
        <taxon>Archaea</taxon>
        <taxon>Thermoproteota</taxon>
        <taxon>Candidatus Korarchaeia</taxon>
        <taxon>Candidatus Korarchaeia incertae sedis</taxon>
        <taxon>Candidatus Methanodesulfokora</taxon>
    </lineage>
</organism>
<feature type="domain" description="Thioredoxin" evidence="1">
    <location>
        <begin position="19"/>
        <end position="158"/>
    </location>
</feature>
<dbReference type="Gene3D" id="3.40.30.10">
    <property type="entry name" value="Glutaredoxin"/>
    <property type="match status" value="1"/>
</dbReference>
<dbReference type="InterPro" id="IPR036249">
    <property type="entry name" value="Thioredoxin-like_sf"/>
</dbReference>
<dbReference type="GO" id="GO:0016209">
    <property type="term" value="F:antioxidant activity"/>
    <property type="evidence" value="ECO:0007669"/>
    <property type="project" value="InterPro"/>
</dbReference>
<dbReference type="InterPro" id="IPR017937">
    <property type="entry name" value="Thioredoxin_CS"/>
</dbReference>
<dbReference type="RefSeq" id="WP_125670397.1">
    <property type="nucleotide sequence ID" value="NZ_RCOS01000027.1"/>
</dbReference>
<accession>A0A429GVK5</accession>
<evidence type="ECO:0000313" key="2">
    <source>
        <dbReference type="EMBL" id="RSN77783.1"/>
    </source>
</evidence>
<dbReference type="InterPro" id="IPR013766">
    <property type="entry name" value="Thioredoxin_domain"/>
</dbReference>
<dbReference type="PROSITE" id="PS51352">
    <property type="entry name" value="THIOREDOXIN_2"/>
    <property type="match status" value="1"/>
</dbReference>
<dbReference type="InterPro" id="IPR000866">
    <property type="entry name" value="AhpC/TSA"/>
</dbReference>
<dbReference type="SUPFAM" id="SSF52833">
    <property type="entry name" value="Thioredoxin-like"/>
    <property type="match status" value="1"/>
</dbReference>
<reference evidence="2 3" key="1">
    <citation type="submission" date="2018-10" db="EMBL/GenBank/DDBJ databases">
        <title>Co-occurring genomic capacity for anaerobic methane metabolism and dissimilatory sulfite reduction discovered in the Korarchaeota.</title>
        <authorList>
            <person name="Mckay L.J."/>
            <person name="Dlakic M."/>
            <person name="Fields M.W."/>
            <person name="Delmont T.O."/>
            <person name="Eren A.M."/>
            <person name="Jay Z.J."/>
            <person name="Klingelsmith K.B."/>
            <person name="Rusch D.B."/>
            <person name="Inskeep W.P."/>
        </authorList>
    </citation>
    <scope>NUCLEOTIDE SEQUENCE [LARGE SCALE GENOMIC DNA]</scope>
    <source>
        <strain evidence="2 3">MDKW</strain>
    </source>
</reference>
<dbReference type="GO" id="GO:0016491">
    <property type="term" value="F:oxidoreductase activity"/>
    <property type="evidence" value="ECO:0007669"/>
    <property type="project" value="InterPro"/>
</dbReference>
<dbReference type="EMBL" id="RCOS01000027">
    <property type="protein sequence ID" value="RSN77783.1"/>
    <property type="molecule type" value="Genomic_DNA"/>
</dbReference>
<proteinExistence type="predicted"/>
<dbReference type="CDD" id="cd02966">
    <property type="entry name" value="TlpA_like_family"/>
    <property type="match status" value="1"/>
</dbReference>
<sequence>MRIYWILFFIIINVTIILALPQTKAPDFSVKTYDGKTISTNDLRGKVIILVFYQYYCPHCRVEIPKLSAGLSGCDGDYIVLMDGLGGDVEEDYKFFSSYANENWFFIPEDFDLAKKYDVSGVPTIVIIDINGNIFKIISGESNESFCDLVTAAGGAKSPSVGRAQMPIPTYISLSAEISYPEKVIVKGRLYSETFGIPSRVVIISLAEMETWTLTNPEGEFSATLDISQLPDGNYVIKARFPGDQNFSASEASKDIQIYREKNISVKLSSQLIDLDRNSCFYVASDKDIDNISFVYNYNKFNFHLEKINKTSYKICITPVEEFFGNLSTKLQVKSGKTDENITIFLFRKPPGEILNKSAWIERKRVLENIIEKINGTTPCENSSEECLAALLIARKAKDLINKMYSDVSSLLDSIQEENLTRAHAYFISYLSEARRLKDVVGNATNETLELNMSRYVNKGEFISFDIPMLSNSIKNLSIYIKQEPLPQLLLGMFGKPESDVVIHAGNLVEKYSLEWDYGYHLFLSYADIPSKKLHIDINFKSLGSEKWIFIFPIEMKKARVDITITVNYNNVLLINYIKVLFPYQ</sequence>
<comment type="caution">
    <text evidence="2">The sequence shown here is derived from an EMBL/GenBank/DDBJ whole genome shotgun (WGS) entry which is preliminary data.</text>
</comment>
<dbReference type="AlphaFoldDB" id="A0A429GVK5"/>
<protein>
    <recommendedName>
        <fullName evidence="1">Thioredoxin domain-containing protein</fullName>
    </recommendedName>
</protein>
<dbReference type="PROSITE" id="PS00194">
    <property type="entry name" value="THIOREDOXIN_1"/>
    <property type="match status" value="1"/>
</dbReference>
<dbReference type="Proteomes" id="UP000277582">
    <property type="component" value="Unassembled WGS sequence"/>
</dbReference>
<evidence type="ECO:0000259" key="1">
    <source>
        <dbReference type="PROSITE" id="PS51352"/>
    </source>
</evidence>
<evidence type="ECO:0000313" key="3">
    <source>
        <dbReference type="Proteomes" id="UP000277582"/>
    </source>
</evidence>
<keyword evidence="3" id="KW-1185">Reference proteome</keyword>
<dbReference type="InterPro" id="IPR050553">
    <property type="entry name" value="Thioredoxin_ResA/DsbE_sf"/>
</dbReference>
<dbReference type="Pfam" id="PF00578">
    <property type="entry name" value="AhpC-TSA"/>
    <property type="match status" value="1"/>
</dbReference>
<gene>
    <name evidence="2" type="ORF">D6D85_02025</name>
</gene>